<comment type="caution">
    <text evidence="3">The sequence shown here is derived from an EMBL/GenBank/DDBJ whole genome shotgun (WGS) entry which is preliminary data.</text>
</comment>
<dbReference type="InterPro" id="IPR050747">
    <property type="entry name" value="Mitochondrial_chaperone_BCS1"/>
</dbReference>
<keyword evidence="1" id="KW-0378">Hydrolase</keyword>
<reference evidence="4" key="1">
    <citation type="journal article" date="2023" name="Proc. Natl. Acad. Sci. U.S.A.">
        <title>Genomic and structural basis for evolution of tropane alkaloid biosynthesis.</title>
        <authorList>
            <person name="Wanga Y.-J."/>
            <person name="Taina T."/>
            <person name="Yua J.-Y."/>
            <person name="Lia J."/>
            <person name="Xua B."/>
            <person name="Chenc J."/>
            <person name="D'Auriad J.C."/>
            <person name="Huanga J.-P."/>
            <person name="Huanga S.-X."/>
        </authorList>
    </citation>
    <scope>NUCLEOTIDE SEQUENCE [LARGE SCALE GENOMIC DNA]</scope>
    <source>
        <strain evidence="4">cv. KIB-2019</strain>
    </source>
</reference>
<proteinExistence type="predicted"/>
<dbReference type="InterPro" id="IPR025753">
    <property type="entry name" value="AAA_N_dom"/>
</dbReference>
<gene>
    <name evidence="3" type="ORF">K7X08_005109</name>
</gene>
<dbReference type="GO" id="GO:0016787">
    <property type="term" value="F:hydrolase activity"/>
    <property type="evidence" value="ECO:0007669"/>
    <property type="project" value="UniProtKB-KW"/>
</dbReference>
<name>A0A9Q1RG82_9SOLA</name>
<dbReference type="Pfam" id="PF14363">
    <property type="entry name" value="AAA_assoc"/>
    <property type="match status" value="1"/>
</dbReference>
<organism evidence="3 4">
    <name type="scientific">Anisodus acutangulus</name>
    <dbReference type="NCBI Taxonomy" id="402998"/>
    <lineage>
        <taxon>Eukaryota</taxon>
        <taxon>Viridiplantae</taxon>
        <taxon>Streptophyta</taxon>
        <taxon>Embryophyta</taxon>
        <taxon>Tracheophyta</taxon>
        <taxon>Spermatophyta</taxon>
        <taxon>Magnoliopsida</taxon>
        <taxon>eudicotyledons</taxon>
        <taxon>Gunneridae</taxon>
        <taxon>Pentapetalae</taxon>
        <taxon>asterids</taxon>
        <taxon>lamiids</taxon>
        <taxon>Solanales</taxon>
        <taxon>Solanaceae</taxon>
        <taxon>Solanoideae</taxon>
        <taxon>Hyoscyameae</taxon>
        <taxon>Anisodus</taxon>
    </lineage>
</organism>
<dbReference type="OrthoDB" id="1304963at2759"/>
<keyword evidence="4" id="KW-1185">Reference proteome</keyword>
<feature type="domain" description="AAA-type ATPase N-terminal" evidence="2">
    <location>
        <begin position="28"/>
        <end position="113"/>
    </location>
</feature>
<evidence type="ECO:0000313" key="3">
    <source>
        <dbReference type="EMBL" id="KAJ8558343.1"/>
    </source>
</evidence>
<evidence type="ECO:0000259" key="2">
    <source>
        <dbReference type="Pfam" id="PF14363"/>
    </source>
</evidence>
<dbReference type="Proteomes" id="UP001152561">
    <property type="component" value="Unassembled WGS sequence"/>
</dbReference>
<evidence type="ECO:0000313" key="4">
    <source>
        <dbReference type="Proteomes" id="UP001152561"/>
    </source>
</evidence>
<sequence length="165" mass="19461">MAIFTAISSVAATVLLVHKVINDYRVLFSVIKKTSSKFSKKVTMVIDECDGDQVKNEIYEAAEIYLSNKLMSTKNRKLKVSKQEKENNLIKVTMEHNEKVKDVYDGYKFKWVWLEFKCFDNPKDMDSLLRSEVKCFQLTFHKKHKNLALDYYLPYIIKEAKFLKR</sequence>
<accession>A0A9Q1RG82</accession>
<dbReference type="AlphaFoldDB" id="A0A9Q1RG82"/>
<evidence type="ECO:0000256" key="1">
    <source>
        <dbReference type="ARBA" id="ARBA00022801"/>
    </source>
</evidence>
<dbReference type="EMBL" id="JAJAGQ010000007">
    <property type="protein sequence ID" value="KAJ8558343.1"/>
    <property type="molecule type" value="Genomic_DNA"/>
</dbReference>
<protein>
    <recommendedName>
        <fullName evidence="2">AAA-type ATPase N-terminal domain-containing protein</fullName>
    </recommendedName>
</protein>
<dbReference type="PANTHER" id="PTHR23070">
    <property type="entry name" value="BCS1 AAA-TYPE ATPASE"/>
    <property type="match status" value="1"/>
</dbReference>